<dbReference type="GO" id="GO:0003824">
    <property type="term" value="F:catalytic activity"/>
    <property type="evidence" value="ECO:0007669"/>
    <property type="project" value="InterPro"/>
</dbReference>
<dbReference type="Proteomes" id="UP000191285">
    <property type="component" value="Unassembled WGS sequence"/>
</dbReference>
<dbReference type="Gene3D" id="3.10.310.10">
    <property type="entry name" value="Diaminopimelate Epimerase, Chain A, domain 1"/>
    <property type="match status" value="1"/>
</dbReference>
<comment type="caution">
    <text evidence="1">The sequence shown here is derived from an EMBL/GenBank/DDBJ whole genome shotgun (WGS) entry which is preliminary data.</text>
</comment>
<gene>
    <name evidence="1" type="ORF">PENSTE_c046G09022</name>
</gene>
<organism evidence="1 2">
    <name type="scientific">Penicillium steckii</name>
    <dbReference type="NCBI Taxonomy" id="303698"/>
    <lineage>
        <taxon>Eukaryota</taxon>
        <taxon>Fungi</taxon>
        <taxon>Dikarya</taxon>
        <taxon>Ascomycota</taxon>
        <taxon>Pezizomycotina</taxon>
        <taxon>Eurotiomycetes</taxon>
        <taxon>Eurotiomycetidae</taxon>
        <taxon>Eurotiales</taxon>
        <taxon>Aspergillaceae</taxon>
        <taxon>Penicillium</taxon>
    </lineage>
</organism>
<dbReference type="EMBL" id="MLKD01000046">
    <property type="protein sequence ID" value="OQE13761.1"/>
    <property type="molecule type" value="Genomic_DNA"/>
</dbReference>
<reference evidence="2" key="1">
    <citation type="journal article" date="2017" name="Nat. Microbiol.">
        <title>Global analysis of biosynthetic gene clusters reveals vast potential of secondary metabolite production in Penicillium species.</title>
        <authorList>
            <person name="Nielsen J.C."/>
            <person name="Grijseels S."/>
            <person name="Prigent S."/>
            <person name="Ji B."/>
            <person name="Dainat J."/>
            <person name="Nielsen K.F."/>
            <person name="Frisvad J.C."/>
            <person name="Workman M."/>
            <person name="Nielsen J."/>
        </authorList>
    </citation>
    <scope>NUCLEOTIDE SEQUENCE [LARGE SCALE GENOMIC DNA]</scope>
    <source>
        <strain evidence="2">IBT 24891</strain>
    </source>
</reference>
<dbReference type="STRING" id="303698.A0A1V6SI87"/>
<evidence type="ECO:0000313" key="1">
    <source>
        <dbReference type="EMBL" id="OQE13761.1"/>
    </source>
</evidence>
<keyword evidence="2" id="KW-1185">Reference proteome</keyword>
<dbReference type="Pfam" id="PF02567">
    <property type="entry name" value="PhzC-PhzF"/>
    <property type="match status" value="1"/>
</dbReference>
<accession>A0A1V6SI87</accession>
<dbReference type="SUPFAM" id="SSF54506">
    <property type="entry name" value="Diaminopimelate epimerase-like"/>
    <property type="match status" value="1"/>
</dbReference>
<proteinExistence type="predicted"/>
<dbReference type="OrthoDB" id="75169at2759"/>
<name>A0A1V6SI87_9EURO</name>
<dbReference type="AlphaFoldDB" id="A0A1V6SI87"/>
<sequence length="232" mass="25151">MLQGPALFKDNSSNETSATLLTKAGPVGIWYDSTRQTVSAEIPHNMHIHSKSLSKNTLSQSQPVLQESLSAGHIPQGFPVVSIVKGVTYALVDFTDSPPLFERVSAGPSPIVELDDGWSPSFAGTMYYRRLKVETKDDNSVVHDLRVRMIAIDLEDPACGSGSATVAAYLALQDGKKNGRYIFNLDQGSEIDRQSYITVDLTLNELGTSVSKIMLVGQAALSMSGSLYLREI</sequence>
<protein>
    <submittedName>
        <fullName evidence="1">Uncharacterized protein</fullName>
    </submittedName>
</protein>
<dbReference type="InterPro" id="IPR003719">
    <property type="entry name" value="Phenazine_PhzF-like"/>
</dbReference>
<evidence type="ECO:0000313" key="2">
    <source>
        <dbReference type="Proteomes" id="UP000191285"/>
    </source>
</evidence>